<dbReference type="RefSeq" id="WP_419188173.1">
    <property type="nucleotide sequence ID" value="NZ_CP036272.1"/>
</dbReference>
<keyword evidence="3 7" id="KW-0378">Hydrolase</keyword>
<dbReference type="Pfam" id="PF00884">
    <property type="entry name" value="Sulfatase"/>
    <property type="match status" value="1"/>
</dbReference>
<evidence type="ECO:0000313" key="7">
    <source>
        <dbReference type="EMBL" id="QDT58824.1"/>
    </source>
</evidence>
<evidence type="ECO:0000256" key="3">
    <source>
        <dbReference type="ARBA" id="ARBA00022801"/>
    </source>
</evidence>
<feature type="domain" description="Sulfatase N-terminal" evidence="6">
    <location>
        <begin position="52"/>
        <end position="372"/>
    </location>
</feature>
<evidence type="ECO:0000259" key="6">
    <source>
        <dbReference type="Pfam" id="PF00884"/>
    </source>
</evidence>
<keyword evidence="4" id="KW-0106">Calcium</keyword>
<proteinExistence type="inferred from homology"/>
<keyword evidence="2" id="KW-0479">Metal-binding</keyword>
<dbReference type="InterPro" id="IPR050738">
    <property type="entry name" value="Sulfatase"/>
</dbReference>
<dbReference type="Gene3D" id="3.40.720.10">
    <property type="entry name" value="Alkaline Phosphatase, subunit A"/>
    <property type="match status" value="1"/>
</dbReference>
<evidence type="ECO:0000256" key="5">
    <source>
        <dbReference type="SAM" id="MobiDB-lite"/>
    </source>
</evidence>
<comment type="similarity">
    <text evidence="1">Belongs to the sulfatase family.</text>
</comment>
<evidence type="ECO:0000313" key="8">
    <source>
        <dbReference type="Proteomes" id="UP000315003"/>
    </source>
</evidence>
<evidence type="ECO:0000256" key="4">
    <source>
        <dbReference type="ARBA" id="ARBA00022837"/>
    </source>
</evidence>
<dbReference type="EMBL" id="CP036272">
    <property type="protein sequence ID" value="QDT58824.1"/>
    <property type="molecule type" value="Genomic_DNA"/>
</dbReference>
<organism evidence="7 8">
    <name type="scientific">Stieleria bergensis</name>
    <dbReference type="NCBI Taxonomy" id="2528025"/>
    <lineage>
        <taxon>Bacteria</taxon>
        <taxon>Pseudomonadati</taxon>
        <taxon>Planctomycetota</taxon>
        <taxon>Planctomycetia</taxon>
        <taxon>Pirellulales</taxon>
        <taxon>Pirellulaceae</taxon>
        <taxon>Stieleria</taxon>
    </lineage>
</organism>
<dbReference type="Gene3D" id="3.30.1120.10">
    <property type="match status" value="1"/>
</dbReference>
<dbReference type="GO" id="GO:0004065">
    <property type="term" value="F:arylsulfatase activity"/>
    <property type="evidence" value="ECO:0007669"/>
    <property type="project" value="UniProtKB-EC"/>
</dbReference>
<dbReference type="PROSITE" id="PS00149">
    <property type="entry name" value="SULFATASE_2"/>
    <property type="match status" value="1"/>
</dbReference>
<dbReference type="InterPro" id="IPR017850">
    <property type="entry name" value="Alkaline_phosphatase_core_sf"/>
</dbReference>
<dbReference type="PROSITE" id="PS00523">
    <property type="entry name" value="SULFATASE_1"/>
    <property type="match status" value="1"/>
</dbReference>
<dbReference type="PANTHER" id="PTHR42693:SF53">
    <property type="entry name" value="ENDO-4-O-SULFATASE"/>
    <property type="match status" value="1"/>
</dbReference>
<gene>
    <name evidence="7" type="primary">atsA_18</name>
    <name evidence="7" type="ORF">SV7mr_13250</name>
</gene>
<reference evidence="7 8" key="1">
    <citation type="submission" date="2019-02" db="EMBL/GenBank/DDBJ databases">
        <title>Deep-cultivation of Planctomycetes and their phenomic and genomic characterization uncovers novel biology.</title>
        <authorList>
            <person name="Wiegand S."/>
            <person name="Jogler M."/>
            <person name="Boedeker C."/>
            <person name="Pinto D."/>
            <person name="Vollmers J."/>
            <person name="Rivas-Marin E."/>
            <person name="Kohn T."/>
            <person name="Peeters S.H."/>
            <person name="Heuer A."/>
            <person name="Rast P."/>
            <person name="Oberbeckmann S."/>
            <person name="Bunk B."/>
            <person name="Jeske O."/>
            <person name="Meyerdierks A."/>
            <person name="Storesund J.E."/>
            <person name="Kallscheuer N."/>
            <person name="Luecker S."/>
            <person name="Lage O.M."/>
            <person name="Pohl T."/>
            <person name="Merkel B.J."/>
            <person name="Hornburger P."/>
            <person name="Mueller R.-W."/>
            <person name="Bruemmer F."/>
            <person name="Labrenz M."/>
            <person name="Spormann A.M."/>
            <person name="Op den Camp H."/>
            <person name="Overmann J."/>
            <person name="Amann R."/>
            <person name="Jetten M.S.M."/>
            <person name="Mascher T."/>
            <person name="Medema M.H."/>
            <person name="Devos D.P."/>
            <person name="Kaster A.-K."/>
            <person name="Ovreas L."/>
            <person name="Rohde M."/>
            <person name="Galperin M.Y."/>
            <person name="Jogler C."/>
        </authorList>
    </citation>
    <scope>NUCLEOTIDE SEQUENCE [LARGE SCALE GENOMIC DNA]</scope>
    <source>
        <strain evidence="7 8">SV_7m_r</strain>
    </source>
</reference>
<dbReference type="SUPFAM" id="SSF53649">
    <property type="entry name" value="Alkaline phosphatase-like"/>
    <property type="match status" value="1"/>
</dbReference>
<dbReference type="EC" id="3.1.6.1" evidence="7"/>
<evidence type="ECO:0000256" key="2">
    <source>
        <dbReference type="ARBA" id="ARBA00022723"/>
    </source>
</evidence>
<protein>
    <submittedName>
        <fullName evidence="7">Arylsulfatase</fullName>
        <ecNumber evidence="7">3.1.6.1</ecNumber>
    </submittedName>
</protein>
<keyword evidence="8" id="KW-1185">Reference proteome</keyword>
<sequence length="509" mass="55834">MPRFPAFDLSLPLGSQRRPAFGMRLPILAFSLLAVALAAGVPPVYGQQVKRPNIVVMLADDMGYGELQCLNPTRGKIATPRLDAIAQSGMIFTDAHSGSSVCTPTRYGLMTGRYAWRTRLQSGVLTGGESLIAKDRMTVAKLLKQQGYYTGIVGKWHLGMLFDGKTQSGDVPVGAKVTHGPIDRGGFDEFHGFHHARQIELWIDHDEVTENISSVDMLPRLTEAAVNFVHQQAKADRPFFLYVPWSSPHSPVVPTQKWKGKSGLNEHADFVMQTDDSFGQVVDALRESGQLENTLIICSSDNGTSAPTSKMDQLKQKGHFPSGELRGSKADIWDGGHRVPFLVSWPQVVPAGSRTDALVCLTDVIATIADIVDETLPEGAAEDSVSFLPVLRQPSHAGRDSVVHHSVSGYFAIRQGDWKLSLCPGSGGWTHPKPTQKNYKKQTEAGKPLVQLINLKTDRGEAENRASQDPKKVRELRRLLQQQVDRGRSTPGPSTNNDAKITIDKRPRK</sequence>
<feature type="region of interest" description="Disordered" evidence="5">
    <location>
        <begin position="479"/>
        <end position="509"/>
    </location>
</feature>
<dbReference type="PANTHER" id="PTHR42693">
    <property type="entry name" value="ARYLSULFATASE FAMILY MEMBER"/>
    <property type="match status" value="1"/>
</dbReference>
<dbReference type="InterPro" id="IPR000917">
    <property type="entry name" value="Sulfatase_N"/>
</dbReference>
<dbReference type="Proteomes" id="UP000315003">
    <property type="component" value="Chromosome"/>
</dbReference>
<dbReference type="GO" id="GO:0046872">
    <property type="term" value="F:metal ion binding"/>
    <property type="evidence" value="ECO:0007669"/>
    <property type="project" value="UniProtKB-KW"/>
</dbReference>
<dbReference type="InterPro" id="IPR024607">
    <property type="entry name" value="Sulfatase_CS"/>
</dbReference>
<evidence type="ECO:0000256" key="1">
    <source>
        <dbReference type="ARBA" id="ARBA00008779"/>
    </source>
</evidence>
<dbReference type="AlphaFoldDB" id="A0A517SRR3"/>
<dbReference type="CDD" id="cd16143">
    <property type="entry name" value="ARS_like"/>
    <property type="match status" value="1"/>
</dbReference>
<accession>A0A517SRR3</accession>
<name>A0A517SRR3_9BACT</name>